<dbReference type="EMBL" id="CACRXK020027389">
    <property type="protein sequence ID" value="CAB4040876.1"/>
    <property type="molecule type" value="Genomic_DNA"/>
</dbReference>
<dbReference type="OrthoDB" id="16287at2759"/>
<comment type="caution">
    <text evidence="1">The sequence shown here is derived from an EMBL/GenBank/DDBJ whole genome shotgun (WGS) entry which is preliminary data.</text>
</comment>
<dbReference type="GO" id="GO:0005700">
    <property type="term" value="C:polytene chromosome"/>
    <property type="evidence" value="ECO:0007669"/>
    <property type="project" value="TreeGrafter"/>
</dbReference>
<feature type="non-terminal residue" evidence="1">
    <location>
        <position position="146"/>
    </location>
</feature>
<proteinExistence type="predicted"/>
<dbReference type="GO" id="GO:0006357">
    <property type="term" value="P:regulation of transcription by RNA polymerase II"/>
    <property type="evidence" value="ECO:0007669"/>
    <property type="project" value="TreeGrafter"/>
</dbReference>
<dbReference type="InterPro" id="IPR046341">
    <property type="entry name" value="SET_dom_sf"/>
</dbReference>
<sequence length="146" mass="16971">RAVFATRCFEKGDFLLIYGGELISDEEAEKRDEKNDENSPVWRFFFKFDKKYLCYDATKEPDDGLVLGRLVNDGYKHADINSKMKMIVANGQPILCLFATKNISPGEEIQYDYGQHNYPWRENKEMDEADERPKTKKPKITSGDDE</sequence>
<dbReference type="InterPro" id="IPR001214">
    <property type="entry name" value="SET_dom"/>
</dbReference>
<evidence type="ECO:0000313" key="2">
    <source>
        <dbReference type="Proteomes" id="UP001152795"/>
    </source>
</evidence>
<gene>
    <name evidence="1" type="ORF">PACLA_8A050096</name>
</gene>
<dbReference type="AlphaFoldDB" id="A0A7D9K4E9"/>
<feature type="non-terminal residue" evidence="1">
    <location>
        <position position="1"/>
    </location>
</feature>
<accession>A0A7D9K4E9</accession>
<dbReference type="GO" id="GO:0042799">
    <property type="term" value="F:histone H4K20 methyltransferase activity"/>
    <property type="evidence" value="ECO:0007669"/>
    <property type="project" value="TreeGrafter"/>
</dbReference>
<evidence type="ECO:0000313" key="1">
    <source>
        <dbReference type="EMBL" id="CAB4040876.1"/>
    </source>
</evidence>
<dbReference type="GO" id="GO:0005634">
    <property type="term" value="C:nucleus"/>
    <property type="evidence" value="ECO:0007669"/>
    <property type="project" value="TreeGrafter"/>
</dbReference>
<dbReference type="Gene3D" id="2.170.270.10">
    <property type="entry name" value="SET domain"/>
    <property type="match status" value="1"/>
</dbReference>
<dbReference type="Pfam" id="PF00856">
    <property type="entry name" value="SET"/>
    <property type="match status" value="1"/>
</dbReference>
<dbReference type="InterPro" id="IPR051760">
    <property type="entry name" value="KMT5A"/>
</dbReference>
<keyword evidence="2" id="KW-1185">Reference proteome</keyword>
<dbReference type="PANTHER" id="PTHR46167">
    <property type="entry name" value="N-LYSINE METHYLTRANSFERASE KMT5A"/>
    <property type="match status" value="1"/>
</dbReference>
<reference evidence="1" key="1">
    <citation type="submission" date="2020-04" db="EMBL/GenBank/DDBJ databases">
        <authorList>
            <person name="Alioto T."/>
            <person name="Alioto T."/>
            <person name="Gomez Garrido J."/>
        </authorList>
    </citation>
    <scope>NUCLEOTIDE SEQUENCE</scope>
    <source>
        <strain evidence="1">A484AB</strain>
    </source>
</reference>
<dbReference type="SUPFAM" id="SSF82199">
    <property type="entry name" value="SET domain"/>
    <property type="match status" value="1"/>
</dbReference>
<organism evidence="1 2">
    <name type="scientific">Paramuricea clavata</name>
    <name type="common">Red gorgonian</name>
    <name type="synonym">Violescent sea-whip</name>
    <dbReference type="NCBI Taxonomy" id="317549"/>
    <lineage>
        <taxon>Eukaryota</taxon>
        <taxon>Metazoa</taxon>
        <taxon>Cnidaria</taxon>
        <taxon>Anthozoa</taxon>
        <taxon>Octocorallia</taxon>
        <taxon>Malacalcyonacea</taxon>
        <taxon>Plexauridae</taxon>
        <taxon>Paramuricea</taxon>
    </lineage>
</organism>
<dbReference type="PROSITE" id="PS50280">
    <property type="entry name" value="SET"/>
    <property type="match status" value="1"/>
</dbReference>
<dbReference type="PANTHER" id="PTHR46167:SF1">
    <property type="entry name" value="N-LYSINE METHYLTRANSFERASE KMT5A"/>
    <property type="match status" value="1"/>
</dbReference>
<dbReference type="Proteomes" id="UP001152795">
    <property type="component" value="Unassembled WGS sequence"/>
</dbReference>
<dbReference type="GO" id="GO:0043516">
    <property type="term" value="P:regulation of DNA damage response, signal transduction by p53 class mediator"/>
    <property type="evidence" value="ECO:0007669"/>
    <property type="project" value="TreeGrafter"/>
</dbReference>
<name>A0A7D9K4E9_PARCT</name>
<protein>
    <submittedName>
        <fullName evidence="1">Histone-lysine N-methyltransferase set-1-like</fullName>
    </submittedName>
</protein>